<feature type="signal peptide" evidence="1">
    <location>
        <begin position="1"/>
        <end position="22"/>
    </location>
</feature>
<evidence type="ECO:0000256" key="1">
    <source>
        <dbReference type="SAM" id="SignalP"/>
    </source>
</evidence>
<dbReference type="KEGG" id="plei:Q9312_15425"/>
<evidence type="ECO:0000313" key="2">
    <source>
        <dbReference type="EMBL" id="WMS86611.1"/>
    </source>
</evidence>
<protein>
    <submittedName>
        <fullName evidence="2">Uncharacterized protein</fullName>
    </submittedName>
</protein>
<dbReference type="RefSeq" id="WP_309201756.1">
    <property type="nucleotide sequence ID" value="NZ_CP133548.1"/>
</dbReference>
<gene>
    <name evidence="2" type="ORF">Q9312_15425</name>
</gene>
<name>A0AA51RS62_9GAMM</name>
<dbReference type="PROSITE" id="PS51257">
    <property type="entry name" value="PROKAR_LIPOPROTEIN"/>
    <property type="match status" value="1"/>
</dbReference>
<organism evidence="2 3">
    <name type="scientific">Pleionea litopenaei</name>
    <dbReference type="NCBI Taxonomy" id="3070815"/>
    <lineage>
        <taxon>Bacteria</taxon>
        <taxon>Pseudomonadati</taxon>
        <taxon>Pseudomonadota</taxon>
        <taxon>Gammaproteobacteria</taxon>
        <taxon>Oceanospirillales</taxon>
        <taxon>Pleioneaceae</taxon>
        <taxon>Pleionea</taxon>
    </lineage>
</organism>
<dbReference type="Proteomes" id="UP001239782">
    <property type="component" value="Chromosome"/>
</dbReference>
<evidence type="ECO:0000313" key="3">
    <source>
        <dbReference type="Proteomes" id="UP001239782"/>
    </source>
</evidence>
<keyword evidence="3" id="KW-1185">Reference proteome</keyword>
<dbReference type="EMBL" id="CP133548">
    <property type="protein sequence ID" value="WMS86611.1"/>
    <property type="molecule type" value="Genomic_DNA"/>
</dbReference>
<accession>A0AA51RS62</accession>
<reference evidence="2 3" key="1">
    <citation type="submission" date="2023-08" db="EMBL/GenBank/DDBJ databases">
        <title>Pleionea litopenaei sp. nov., isolated from stomach of juvenile Litopenaeus vannamei.</title>
        <authorList>
            <person name="Rho A.M."/>
            <person name="Hwang C.Y."/>
        </authorList>
    </citation>
    <scope>NUCLEOTIDE SEQUENCE [LARGE SCALE GENOMIC DNA]</scope>
    <source>
        <strain evidence="2 3">HL-JVS1</strain>
    </source>
</reference>
<dbReference type="AlphaFoldDB" id="A0AA51RS62"/>
<sequence>MKKYLKNIIIVAGSCACLSVLASDVTIPNSFSAGTPARASEVNDNFNAVKAAVDDNDARITTNSNNISTNAANISTNSDAIALLNQVSNKIYPVNIAAFNNAGYPNLRMNSSGLYNTVDLTDIVQAPVILPDGATVTGMNCLVRDNHNTANFNGGSILLMRVSVLEGAPPGVYQSMVDIDLTTSGNLNGLRSLTDEDGVIENTVIDNATYMYYVRFWIQRTEAVSNLMISGCRIQYQI</sequence>
<feature type="chain" id="PRO_5041356104" evidence="1">
    <location>
        <begin position="23"/>
        <end position="238"/>
    </location>
</feature>
<proteinExistence type="predicted"/>
<keyword evidence="1" id="KW-0732">Signal</keyword>